<protein>
    <submittedName>
        <fullName evidence="4">Uncharacterized protein</fullName>
    </submittedName>
</protein>
<feature type="signal peptide" evidence="2">
    <location>
        <begin position="1"/>
        <end position="30"/>
    </location>
</feature>
<evidence type="ECO:0000256" key="2">
    <source>
        <dbReference type="SAM" id="SignalP"/>
    </source>
</evidence>
<keyword evidence="1" id="KW-0175">Coiled coil</keyword>
<proteinExistence type="predicted"/>
<dbReference type="EMBL" id="HBGJ01018357">
    <property type="protein sequence ID" value="CAD9253373.1"/>
    <property type="molecule type" value="Transcribed_RNA"/>
</dbReference>
<accession>A0A6U4FN51</accession>
<organism evidence="4">
    <name type="scientific">Phaeomonas parva</name>
    <dbReference type="NCBI Taxonomy" id="124430"/>
    <lineage>
        <taxon>Eukaryota</taxon>
        <taxon>Sar</taxon>
        <taxon>Stramenopiles</taxon>
        <taxon>Ochrophyta</taxon>
        <taxon>Pinguiophyceae</taxon>
        <taxon>Pinguiochrysidales</taxon>
        <taxon>Pinguiochrysidaceae</taxon>
        <taxon>Phaeomonas</taxon>
    </lineage>
</organism>
<name>A0A6U4FN51_9STRA</name>
<evidence type="ECO:0000313" key="3">
    <source>
        <dbReference type="EMBL" id="CAD9253373.1"/>
    </source>
</evidence>
<keyword evidence="2" id="KW-0732">Signal</keyword>
<feature type="chain" id="PRO_5036192066" evidence="2">
    <location>
        <begin position="31"/>
        <end position="105"/>
    </location>
</feature>
<dbReference type="EMBL" id="HBGJ01018360">
    <property type="protein sequence ID" value="CAD9253376.1"/>
    <property type="molecule type" value="Transcribed_RNA"/>
</dbReference>
<sequence>MRARGGMASLMPSLLLAMLLAAAAWPAAAASLLPPVAWPEAAAAGATKAVGNVVGFFKRPSRQSLRQYIEELEERLVELEVTRDALLENVRQMRGTQRNAATTNR</sequence>
<evidence type="ECO:0000313" key="4">
    <source>
        <dbReference type="EMBL" id="CAD9253376.1"/>
    </source>
</evidence>
<evidence type="ECO:0000256" key="1">
    <source>
        <dbReference type="SAM" id="Coils"/>
    </source>
</evidence>
<reference evidence="4" key="1">
    <citation type="submission" date="2021-01" db="EMBL/GenBank/DDBJ databases">
        <authorList>
            <person name="Corre E."/>
            <person name="Pelletier E."/>
            <person name="Niang G."/>
            <person name="Scheremetjew M."/>
            <person name="Finn R."/>
            <person name="Kale V."/>
            <person name="Holt S."/>
            <person name="Cochrane G."/>
            <person name="Meng A."/>
            <person name="Brown T."/>
            <person name="Cohen L."/>
        </authorList>
    </citation>
    <scope>NUCLEOTIDE SEQUENCE</scope>
    <source>
        <strain evidence="4">CCMP2877</strain>
    </source>
</reference>
<gene>
    <name evidence="3" type="ORF">PPAR1163_LOCUS11740</name>
    <name evidence="4" type="ORF">PPAR1163_LOCUS11743</name>
</gene>
<dbReference type="AlphaFoldDB" id="A0A6U4FN51"/>
<feature type="coiled-coil region" evidence="1">
    <location>
        <begin position="62"/>
        <end position="89"/>
    </location>
</feature>